<dbReference type="Pfam" id="PF00501">
    <property type="entry name" value="AMP-binding"/>
    <property type="match status" value="2"/>
</dbReference>
<dbReference type="InterPro" id="IPR029058">
    <property type="entry name" value="AB_hydrolase_fold"/>
</dbReference>
<dbReference type="GO" id="GO:0003824">
    <property type="term" value="F:catalytic activity"/>
    <property type="evidence" value="ECO:0007669"/>
    <property type="project" value="InterPro"/>
</dbReference>
<dbReference type="Pfam" id="PF00975">
    <property type="entry name" value="Thioesterase"/>
    <property type="match status" value="1"/>
</dbReference>
<dbReference type="InterPro" id="IPR000873">
    <property type="entry name" value="AMP-dep_synth/lig_dom"/>
</dbReference>
<dbReference type="InterPro" id="IPR020459">
    <property type="entry name" value="AMP-binding"/>
</dbReference>
<proteinExistence type="inferred from homology"/>
<dbReference type="GO" id="GO:0005737">
    <property type="term" value="C:cytoplasm"/>
    <property type="evidence" value="ECO:0007669"/>
    <property type="project" value="TreeGrafter"/>
</dbReference>
<accession>A0A7X4RWI5</accession>
<dbReference type="InterPro" id="IPR010071">
    <property type="entry name" value="AA_adenyl_dom"/>
</dbReference>
<dbReference type="CDD" id="cd05930">
    <property type="entry name" value="A_NRPS"/>
    <property type="match status" value="1"/>
</dbReference>
<dbReference type="InterPro" id="IPR023213">
    <property type="entry name" value="CAT-like_dom_sf"/>
</dbReference>
<dbReference type="SUPFAM" id="SSF52777">
    <property type="entry name" value="CoA-dependent acyltransferases"/>
    <property type="match status" value="4"/>
</dbReference>
<dbReference type="GO" id="GO:0043041">
    <property type="term" value="P:amino acid activation for nonribosomal peptide biosynthetic process"/>
    <property type="evidence" value="ECO:0007669"/>
    <property type="project" value="TreeGrafter"/>
</dbReference>
<gene>
    <name evidence="6" type="ORF">F9817_19730</name>
</gene>
<dbReference type="PRINTS" id="PR00154">
    <property type="entry name" value="AMPBINDING"/>
</dbReference>
<dbReference type="InterPro" id="IPR025110">
    <property type="entry name" value="AMP-bd_C"/>
</dbReference>
<dbReference type="Pfam" id="PF00668">
    <property type="entry name" value="Condensation"/>
    <property type="match status" value="2"/>
</dbReference>
<keyword evidence="4" id="KW-0597">Phosphoprotein</keyword>
<sequence length="2632" mass="293486">MIDLNRSSNNFGEQQSVALPLTAAQQGIWFAQQLNNEADAKVFKVIEYIEINGPIEAPLLVKAIQHVHGETDALQMNFTVATGGDVWQTYHPRSCLVDVVDVSDKPSPQHAAQAWLDHESHRTFDMHNGPLCAFAVIKLANDRYWYFSCAHHLVMDGFGARLFCSRVADVYTALAQEQAIPDCPFTPLHDVIELETQYQDSRQFSKDETYWCEQMDHRPAALSLSNRHETCVEIVRRQSYLPRRLHQKLIALAHTLHTPLPQLLITLNALYLARITHQQDVVIGCPMTGRRQKAARLCPSMMSNVLPLRLTISPECCLAELVDQVNAKVMSMVRHQAYRGETLATKLGLVSQTESLCLTHINILPFDYTMTFAGHSVQAHNLALGPIEDLAINICDRGEQSGLELCLDANRSLYSDEELEAHFTRIMSFYEQAVEQELTTNIGLFPILSEQDKTHWSKSNATELNFGAFQPVYQLIEQQAQHHPDLIALKTKHDVVTYSQLNRRANQLAHFLRTKGVCAEQKVAVCCDRSIEWVTALLAILKAGGAYIPIDPAYPNERIEYMLENSQPNVLITDGIVDFSAMPYQQSIEVQLINVVRDSAQWSQQSEQNLDLSDTSSHDLAYIIYTSGSTGKPKGVQVEHHTLTNLIHWHNHTFNVKQGTGASSVAGMGFDAAVWEVWPPLSAGGCLHMPSVSVSSDPQQLLDWWIDQPIEVGFLPTPIAELAMARDIAPSTLRYLLVGGDKLTRHPADDKHYQLVNNYGPTETTVVATSGVMKSSGTLDIGGPIANTKIYILDDRLQPVPLGVTGEIYIGGAGVARGYLNLPEQTEQRFIVDPFTHCLDAKMYRTGDLGCWRDDGTIIYQGRNDSQVKIRGFRIELGEIASALQQCEGVVSAVVIAQGQHEDNKRLIAYYTSEQLALDNQGLQQHLSQLLPGYMVPAAYVYLADIPLTANGKVDYRQLPEPDTSAFIQRKFEAPETELECLLANIWQDLLGVASVGRHDNFFELGGHSLLAVRLIDQLRQHGYSLAIKSLFTYPTLEQLAKALAASDHQTLISPVPENKIPKGCRSITPALLSLIELTQEQIDMVAEAMPGGAENIQDIYPLAPLQEGILFHHMLAEKGDPYITRAIKAFPDRSALDAFVHALQAVIERHDILRTAILWDKLEQPVQVVCRHVELDVDTLYFDEQDKVAALKERFDPDITRINVQSAPMMELHATQDLENERWLLCLMMHHLCFDHTTLELMMEEVQAHILGCEAQLPAPLPFRNFVYESRKNIDIAAQTAYFSERFADIDEPCAPFGLLEVQGNGSDISELRVPLNDTLAKELRKVAKQTGVSTASLFHLAWAMVLRAATGTDDITFGTVLFGRMAAGDGANRVLGMFLNTLPLRLQLEALTVTQAVYETHQRLAELLDYEHASLSLAQQCSGLSQQTPLFSALINYRYDGGSSQLEFESAPVDLVYAEERTNYPMVMSVNDNPGKGFSLDLQVAAHVGCERVSDMVIMALRDIVESLSSAPHLQLNQVNVLSQQQVHTLVNELNQTQLTLNPSDTLVSLFIQHALAYPNDVAIITEIKQITYGELERQTNQLSRYLRAQGVDKEQRVAVCFDRSVDSVLAMLAVLKSGAAYIPMDPHYPAERLQYMVENSQPSLVLTDGVIDLGAVLAQQDVEIVNTLRDTQWQNESNAGLPHHVEPDDLAYIIYTSGSTGKPKGVMVEHGNLNHLIQWHNHRFALQRGTHASAVAGVGFDASVWEMWPPLAVGGTLHLPSIAVSRDPEQLIAWWQQAPLEVGFLSTPIAELVLKRRLTHPSLRYLLVGGDRLNIAPPEQCTYQLINNYGPTETTVVATSGEITATNKTLDIGQPISNTAIYILDDHGQLLPRGVAGEIYIGGKGVARGYLDLPEMTSQRFLPDRFSTTSNARMYRTGDLGRWLDNGTIEYLGRNDSQVKIRGFRIELGEISATLGTHGGVEEAVVTVTQTDNKQLIAHYVGQAQASALKAYLTARLPEYMVPVAYVKLPALPLTPNGKLDYRSLPHPQQSDFVTQRYEAPEGEVEIHLAQIWQRLLGVNQVGRQDSFFELGGHSMLAVQFLNEARQLGYELSLSSLFASSKLVDIADSIQRQGQQADTAVALRPIEGDQRALFIVPEASGEMMYAPLFAAYIDSDIPVYGLQAPDRTEAPFKTVEAAAARFARIMCRTQPKGPYRMTGISLGGTLAWEIAKQLLGQDKEVEYVGIVDTTAIKPQVARHQQRDSMTDDQQLRAMSKEVFDGLAADILSLNEDNTPEDNDKTWFDYYLMAAEMGILPSGWSEHYYRQWLLHREGILAADYQYRSLPLEMDLLIAELRPEHETAEDARFLCWDRFMEPENIRTALIKETNHYHVFVEPYIGYMGEAISQGIHQREDEVIKQRPLTQDKGYQAITVLQSSSSATRTCVYLLDPCSLVTGTDNIVQQFDASWNVIGINPRGIYDTSVPHTTVDAAASCYWHALQANLSVDLPVTIIGEHQNGWIAEQLAQLMVQEQRNVETVCLLNPPQQSTCDVTNLEAMAWFVAQMSIQGRVSGVTESDLQQIDHHERVAMLHQMYESQLTLDQFERLLYVVATQLRMPNIGSANSVELNDIEISKLTGVTSKLINQLVKN</sequence>
<name>A0A7X4RWI5_9VIBR</name>
<dbReference type="PANTHER" id="PTHR45527:SF1">
    <property type="entry name" value="FATTY ACID SYNTHASE"/>
    <property type="match status" value="1"/>
</dbReference>
<dbReference type="FunFam" id="3.30.300.30:FF:000010">
    <property type="entry name" value="Enterobactin synthetase component F"/>
    <property type="match status" value="2"/>
</dbReference>
<dbReference type="Proteomes" id="UP000462621">
    <property type="component" value="Unassembled WGS sequence"/>
</dbReference>
<dbReference type="NCBIfam" id="NF003417">
    <property type="entry name" value="PRK04813.1"/>
    <property type="match status" value="2"/>
</dbReference>
<dbReference type="PANTHER" id="PTHR45527">
    <property type="entry name" value="NONRIBOSOMAL PEPTIDE SYNTHETASE"/>
    <property type="match status" value="1"/>
</dbReference>
<dbReference type="InterPro" id="IPR045851">
    <property type="entry name" value="AMP-bd_C_sf"/>
</dbReference>
<dbReference type="PROSITE" id="PS00455">
    <property type="entry name" value="AMP_BINDING"/>
    <property type="match status" value="2"/>
</dbReference>
<dbReference type="Gene3D" id="3.40.50.1820">
    <property type="entry name" value="alpha/beta hydrolase"/>
    <property type="match status" value="2"/>
</dbReference>
<dbReference type="FunFam" id="1.10.1200.10:FF:000005">
    <property type="entry name" value="Nonribosomal peptide synthetase 1"/>
    <property type="match status" value="2"/>
</dbReference>
<dbReference type="SUPFAM" id="SSF56801">
    <property type="entry name" value="Acetyl-CoA synthetase-like"/>
    <property type="match status" value="2"/>
</dbReference>
<dbReference type="InterPro" id="IPR020806">
    <property type="entry name" value="PKS_PP-bd"/>
</dbReference>
<dbReference type="InterPro" id="IPR006162">
    <property type="entry name" value="Ppantetheine_attach_site"/>
</dbReference>
<keyword evidence="3" id="KW-0596">Phosphopantetheine</keyword>
<dbReference type="Pfam" id="PF00550">
    <property type="entry name" value="PP-binding"/>
    <property type="match status" value="2"/>
</dbReference>
<comment type="cofactor">
    <cofactor evidence="1">
        <name>pantetheine 4'-phosphate</name>
        <dbReference type="ChEBI" id="CHEBI:47942"/>
    </cofactor>
</comment>
<evidence type="ECO:0000256" key="4">
    <source>
        <dbReference type="ARBA" id="ARBA00022553"/>
    </source>
</evidence>
<evidence type="ECO:0000256" key="3">
    <source>
        <dbReference type="ARBA" id="ARBA00022450"/>
    </source>
</evidence>
<dbReference type="InterPro" id="IPR001242">
    <property type="entry name" value="Condensation_dom"/>
</dbReference>
<dbReference type="Gene3D" id="2.30.38.10">
    <property type="entry name" value="Luciferase, Domain 3"/>
    <property type="match status" value="2"/>
</dbReference>
<dbReference type="InterPro" id="IPR009081">
    <property type="entry name" value="PP-bd_ACP"/>
</dbReference>
<evidence type="ECO:0000256" key="2">
    <source>
        <dbReference type="ARBA" id="ARBA00006432"/>
    </source>
</evidence>
<dbReference type="FunFam" id="3.40.50.980:FF:000001">
    <property type="entry name" value="Non-ribosomal peptide synthetase"/>
    <property type="match status" value="2"/>
</dbReference>
<dbReference type="SUPFAM" id="SSF47336">
    <property type="entry name" value="ACP-like"/>
    <property type="match status" value="2"/>
</dbReference>
<dbReference type="Pfam" id="PF13193">
    <property type="entry name" value="AMP-binding_C"/>
    <property type="match status" value="1"/>
</dbReference>
<dbReference type="Gene3D" id="3.30.559.30">
    <property type="entry name" value="Nonribosomal peptide synthetase, condensation domain"/>
    <property type="match status" value="2"/>
</dbReference>
<dbReference type="SUPFAM" id="SSF53474">
    <property type="entry name" value="alpha/beta-Hydrolases"/>
    <property type="match status" value="2"/>
</dbReference>
<dbReference type="GO" id="GO:0044550">
    <property type="term" value="P:secondary metabolite biosynthetic process"/>
    <property type="evidence" value="ECO:0007669"/>
    <property type="project" value="UniProtKB-ARBA"/>
</dbReference>
<organism evidence="6 7">
    <name type="scientific">Vibrio eleionomae</name>
    <dbReference type="NCBI Taxonomy" id="2653505"/>
    <lineage>
        <taxon>Bacteria</taxon>
        <taxon>Pseudomonadati</taxon>
        <taxon>Pseudomonadota</taxon>
        <taxon>Gammaproteobacteria</taxon>
        <taxon>Vibrionales</taxon>
        <taxon>Vibrionaceae</taxon>
        <taxon>Vibrio</taxon>
    </lineage>
</organism>
<feature type="domain" description="Carrier" evidence="5">
    <location>
        <begin position="974"/>
        <end position="1048"/>
    </location>
</feature>
<dbReference type="PROSITE" id="PS00012">
    <property type="entry name" value="PHOSPHOPANTETHEINE"/>
    <property type="match status" value="1"/>
</dbReference>
<dbReference type="SMART" id="SM00823">
    <property type="entry name" value="PKS_PP"/>
    <property type="match status" value="2"/>
</dbReference>
<dbReference type="Gene3D" id="3.40.50.980">
    <property type="match status" value="4"/>
</dbReference>
<protein>
    <submittedName>
        <fullName evidence="6">Amino acid adenylation domain-containing protein</fullName>
    </submittedName>
</protein>
<comment type="similarity">
    <text evidence="2">Belongs to the ATP-dependent AMP-binding enzyme family.</text>
</comment>
<keyword evidence="7" id="KW-1185">Reference proteome</keyword>
<comment type="caution">
    <text evidence="6">The sequence shown here is derived from an EMBL/GenBank/DDBJ whole genome shotgun (WGS) entry which is preliminary data.</text>
</comment>
<dbReference type="InterPro" id="IPR020845">
    <property type="entry name" value="AMP-binding_CS"/>
</dbReference>
<dbReference type="PROSITE" id="PS50075">
    <property type="entry name" value="CARRIER"/>
    <property type="match status" value="2"/>
</dbReference>
<evidence type="ECO:0000259" key="5">
    <source>
        <dbReference type="PROSITE" id="PS50075"/>
    </source>
</evidence>
<dbReference type="InterPro" id="IPR036736">
    <property type="entry name" value="ACP-like_sf"/>
</dbReference>
<reference evidence="6 7" key="1">
    <citation type="submission" date="2019-10" db="EMBL/GenBank/DDBJ databases">
        <title>Vibrio sp. nov. isolated from a shrimp pond.</title>
        <authorList>
            <person name="Gomez-Gil B."/>
            <person name="Enciso-Ibarra J."/>
            <person name="Enciso-Ibarra K."/>
            <person name="Bolan-Mejia C."/>
        </authorList>
    </citation>
    <scope>NUCLEOTIDE SEQUENCE [LARGE SCALE GENOMIC DNA]</scope>
    <source>
        <strain evidence="6 7">CAIM 722</strain>
    </source>
</reference>
<dbReference type="InterPro" id="IPR001031">
    <property type="entry name" value="Thioesterase"/>
</dbReference>
<dbReference type="FunFam" id="3.40.50.12780:FF:000012">
    <property type="entry name" value="Non-ribosomal peptide synthetase"/>
    <property type="match status" value="1"/>
</dbReference>
<dbReference type="NCBIfam" id="TIGR01733">
    <property type="entry name" value="AA-adenyl-dom"/>
    <property type="match status" value="2"/>
</dbReference>
<dbReference type="Gene3D" id="3.30.300.30">
    <property type="match status" value="2"/>
</dbReference>
<dbReference type="Gene3D" id="3.30.559.10">
    <property type="entry name" value="Chloramphenicol acetyltransferase-like domain"/>
    <property type="match status" value="2"/>
</dbReference>
<evidence type="ECO:0000313" key="6">
    <source>
        <dbReference type="EMBL" id="MZI95410.1"/>
    </source>
</evidence>
<evidence type="ECO:0000313" key="7">
    <source>
        <dbReference type="Proteomes" id="UP000462621"/>
    </source>
</evidence>
<dbReference type="FunFam" id="2.30.38.10:FF:000001">
    <property type="entry name" value="Non-ribosomal peptide synthetase PvdI"/>
    <property type="match status" value="2"/>
</dbReference>
<dbReference type="EMBL" id="WEKT01000055">
    <property type="protein sequence ID" value="MZI95410.1"/>
    <property type="molecule type" value="Genomic_DNA"/>
</dbReference>
<dbReference type="Gene3D" id="1.10.1200.10">
    <property type="entry name" value="ACP-like"/>
    <property type="match status" value="2"/>
</dbReference>
<evidence type="ECO:0000256" key="1">
    <source>
        <dbReference type="ARBA" id="ARBA00001957"/>
    </source>
</evidence>
<dbReference type="RefSeq" id="WP_161157892.1">
    <property type="nucleotide sequence ID" value="NZ_WEKT01000055.1"/>
</dbReference>
<dbReference type="CDD" id="cd19544">
    <property type="entry name" value="E-C_NRPS"/>
    <property type="match status" value="1"/>
</dbReference>
<feature type="domain" description="Carrier" evidence="5">
    <location>
        <begin position="2043"/>
        <end position="2117"/>
    </location>
</feature>
<dbReference type="GO" id="GO:0031177">
    <property type="term" value="F:phosphopantetheine binding"/>
    <property type="evidence" value="ECO:0007669"/>
    <property type="project" value="InterPro"/>
</dbReference>